<sequence>MLLDQKKFYQDIASYYELDNYEDLQVYLDHKEQEVKQSAMPDPGCVMCGGGDVDEDGIAAVTRNWIQERNHAIAVIIYEKARLLEKLEKWEECLAKYKEAVQMMERCKMTNLSIYEPAVDSIRSIEEEKE</sequence>
<dbReference type="STRING" id="39482.ERS852491_01805"/>
<organism evidence="1 2">
    <name type="scientific">Faecalicatena contorta</name>
    <dbReference type="NCBI Taxonomy" id="39482"/>
    <lineage>
        <taxon>Bacteria</taxon>
        <taxon>Bacillati</taxon>
        <taxon>Bacillota</taxon>
        <taxon>Clostridia</taxon>
        <taxon>Lachnospirales</taxon>
        <taxon>Lachnospiraceae</taxon>
        <taxon>Faecalicatena</taxon>
    </lineage>
</organism>
<gene>
    <name evidence="1" type="ORF">ERS852491_01805</name>
</gene>
<evidence type="ECO:0000313" key="1">
    <source>
        <dbReference type="EMBL" id="CUO29746.1"/>
    </source>
</evidence>
<dbReference type="AlphaFoldDB" id="A0A174DZW6"/>
<name>A0A174DZW6_9FIRM</name>
<proteinExistence type="predicted"/>
<accession>A0A174DZW6</accession>
<dbReference type="EMBL" id="CYZU01000013">
    <property type="protein sequence ID" value="CUO29746.1"/>
    <property type="molecule type" value="Genomic_DNA"/>
</dbReference>
<dbReference type="RefSeq" id="WP_025655705.1">
    <property type="nucleotide sequence ID" value="NZ_BAAACT010000182.1"/>
</dbReference>
<evidence type="ECO:0000313" key="2">
    <source>
        <dbReference type="Proteomes" id="UP000095544"/>
    </source>
</evidence>
<reference evidence="1 2" key="1">
    <citation type="submission" date="2015-09" db="EMBL/GenBank/DDBJ databases">
        <authorList>
            <consortium name="Pathogen Informatics"/>
        </authorList>
    </citation>
    <scope>NUCLEOTIDE SEQUENCE [LARGE SCALE GENOMIC DNA]</scope>
    <source>
        <strain evidence="1 2">2789STDY5834876</strain>
    </source>
</reference>
<dbReference type="GeneID" id="93336092"/>
<protein>
    <submittedName>
        <fullName evidence="1">Uncharacterized protein</fullName>
    </submittedName>
</protein>
<dbReference type="Proteomes" id="UP000095544">
    <property type="component" value="Unassembled WGS sequence"/>
</dbReference>
<dbReference type="OrthoDB" id="9924310at2"/>